<comment type="caution">
    <text evidence="2">The sequence shown here is derived from an EMBL/GenBank/DDBJ whole genome shotgun (WGS) entry which is preliminary data.</text>
</comment>
<dbReference type="GO" id="GO:0045944">
    <property type="term" value="P:positive regulation of transcription by RNA polymerase II"/>
    <property type="evidence" value="ECO:0007669"/>
    <property type="project" value="TreeGrafter"/>
</dbReference>
<dbReference type="Gene3D" id="2.40.290.30">
    <property type="entry name" value="Mediator complex subunit 25, ACID domain"/>
    <property type="match status" value="1"/>
</dbReference>
<accession>A0A9D4IZQ2</accession>
<protein>
    <recommendedName>
        <fullName evidence="1">Mediator complex subunit Med25 PTOV domain-containing protein</fullName>
    </recommendedName>
</protein>
<dbReference type="InterPro" id="IPR021394">
    <property type="entry name" value="Med25_PTOV"/>
</dbReference>
<dbReference type="InterPro" id="IPR038196">
    <property type="entry name" value="Med25_PTOV_sf"/>
</dbReference>
<dbReference type="GO" id="GO:0016592">
    <property type="term" value="C:mediator complex"/>
    <property type="evidence" value="ECO:0007669"/>
    <property type="project" value="TreeGrafter"/>
</dbReference>
<evidence type="ECO:0000313" key="2">
    <source>
        <dbReference type="EMBL" id="KAH3792935.1"/>
    </source>
</evidence>
<reference evidence="2" key="2">
    <citation type="submission" date="2020-11" db="EMBL/GenBank/DDBJ databases">
        <authorList>
            <person name="McCartney M.A."/>
            <person name="Auch B."/>
            <person name="Kono T."/>
            <person name="Mallez S."/>
            <person name="Becker A."/>
            <person name="Gohl D.M."/>
            <person name="Silverstein K.A.T."/>
            <person name="Koren S."/>
            <person name="Bechman K.B."/>
            <person name="Herman A."/>
            <person name="Abrahante J.E."/>
            <person name="Garbe J."/>
        </authorList>
    </citation>
    <scope>NUCLEOTIDE SEQUENCE</scope>
    <source>
        <strain evidence="2">Duluth1</strain>
        <tissue evidence="2">Whole animal</tissue>
    </source>
</reference>
<feature type="domain" description="Mediator complex subunit Med25 PTOV" evidence="1">
    <location>
        <begin position="29"/>
        <end position="81"/>
    </location>
</feature>
<dbReference type="AlphaFoldDB" id="A0A9D4IZQ2"/>
<dbReference type="GO" id="GO:0005667">
    <property type="term" value="C:transcription regulator complex"/>
    <property type="evidence" value="ECO:0007669"/>
    <property type="project" value="TreeGrafter"/>
</dbReference>
<sequence length="89" mass="9607">MIGVRKGRVGPLGGRVLLPLVKAQECMLQAGCVHFPPSTACDIRVLLLLFSNKRKSFVGLIPNDQSGVVNGIRQVITQQKQRVGCHGNS</sequence>
<reference evidence="2" key="1">
    <citation type="journal article" date="2019" name="bioRxiv">
        <title>The Genome of the Zebra Mussel, Dreissena polymorpha: A Resource for Invasive Species Research.</title>
        <authorList>
            <person name="McCartney M.A."/>
            <person name="Auch B."/>
            <person name="Kono T."/>
            <person name="Mallez S."/>
            <person name="Zhang Y."/>
            <person name="Obille A."/>
            <person name="Becker A."/>
            <person name="Abrahante J.E."/>
            <person name="Garbe J."/>
            <person name="Badalamenti J.P."/>
            <person name="Herman A."/>
            <person name="Mangelson H."/>
            <person name="Liachko I."/>
            <person name="Sullivan S."/>
            <person name="Sone E.D."/>
            <person name="Koren S."/>
            <person name="Silverstein K.A.T."/>
            <person name="Beckman K.B."/>
            <person name="Gohl D.M."/>
        </authorList>
    </citation>
    <scope>NUCLEOTIDE SEQUENCE</scope>
    <source>
        <strain evidence="2">Duluth1</strain>
        <tissue evidence="2">Whole animal</tissue>
    </source>
</reference>
<organism evidence="2 3">
    <name type="scientific">Dreissena polymorpha</name>
    <name type="common">Zebra mussel</name>
    <name type="synonym">Mytilus polymorpha</name>
    <dbReference type="NCBI Taxonomy" id="45954"/>
    <lineage>
        <taxon>Eukaryota</taxon>
        <taxon>Metazoa</taxon>
        <taxon>Spiralia</taxon>
        <taxon>Lophotrochozoa</taxon>
        <taxon>Mollusca</taxon>
        <taxon>Bivalvia</taxon>
        <taxon>Autobranchia</taxon>
        <taxon>Heteroconchia</taxon>
        <taxon>Euheterodonta</taxon>
        <taxon>Imparidentia</taxon>
        <taxon>Neoheterodontei</taxon>
        <taxon>Myida</taxon>
        <taxon>Dreissenoidea</taxon>
        <taxon>Dreissenidae</taxon>
        <taxon>Dreissena</taxon>
    </lineage>
</organism>
<proteinExistence type="predicted"/>
<name>A0A9D4IZQ2_DREPO</name>
<evidence type="ECO:0000313" key="3">
    <source>
        <dbReference type="Proteomes" id="UP000828390"/>
    </source>
</evidence>
<gene>
    <name evidence="2" type="ORF">DPMN_146436</name>
</gene>
<dbReference type="Pfam" id="PF11232">
    <property type="entry name" value="Med25"/>
    <property type="match status" value="1"/>
</dbReference>
<keyword evidence="3" id="KW-1185">Reference proteome</keyword>
<dbReference type="PANTHER" id="PTHR12433">
    <property type="entry name" value="MEDIATOR OF RNA POLYMERASE II TRANSCRIPTION SUBUNIT 25"/>
    <property type="match status" value="1"/>
</dbReference>
<evidence type="ECO:0000259" key="1">
    <source>
        <dbReference type="Pfam" id="PF11232"/>
    </source>
</evidence>
<dbReference type="PANTHER" id="PTHR12433:SF11">
    <property type="entry name" value="MEDIATOR OF RNA POLYMERASE II TRANSCRIPTION SUBUNIT 25"/>
    <property type="match status" value="1"/>
</dbReference>
<dbReference type="EMBL" id="JAIWYP010000007">
    <property type="protein sequence ID" value="KAH3792935.1"/>
    <property type="molecule type" value="Genomic_DNA"/>
</dbReference>
<dbReference type="Proteomes" id="UP000828390">
    <property type="component" value="Unassembled WGS sequence"/>
</dbReference>